<dbReference type="Gene3D" id="1.10.10.60">
    <property type="entry name" value="Homeodomain-like"/>
    <property type="match status" value="1"/>
</dbReference>
<evidence type="ECO:0000313" key="1">
    <source>
        <dbReference type="EMBL" id="GLT13894.1"/>
    </source>
</evidence>
<dbReference type="RefSeq" id="WP_089124269.1">
    <property type="nucleotide sequence ID" value="NZ_BSPV01000003.1"/>
</dbReference>
<dbReference type="Proteomes" id="UP001157156">
    <property type="component" value="Unassembled WGS sequence"/>
</dbReference>
<keyword evidence="2" id="KW-1185">Reference proteome</keyword>
<evidence type="ECO:0008006" key="3">
    <source>
        <dbReference type="Google" id="ProtNLM"/>
    </source>
</evidence>
<accession>A0ABQ6EM49</accession>
<sequence>MAGRPSKRSKKRDEAYFDAIREGATIKKAAEIAGYSYPAVMLYKRDDDKFAKQHNQAMDFRFDLYKEKAHEAMMYGFKEMQVIEKKGVKTTITTRKENPGHFKFMLKAHEAGTFNYEKLNNDKNDDLDDLTVHDIAQDLGDTLKAFMDVEVNDDSEDNT</sequence>
<evidence type="ECO:0000313" key="2">
    <source>
        <dbReference type="Proteomes" id="UP001157156"/>
    </source>
</evidence>
<organism evidence="1 2">
    <name type="scientific">Vibrio algivorus</name>
    <dbReference type="NCBI Taxonomy" id="1667024"/>
    <lineage>
        <taxon>Bacteria</taxon>
        <taxon>Pseudomonadati</taxon>
        <taxon>Pseudomonadota</taxon>
        <taxon>Gammaproteobacteria</taxon>
        <taxon>Vibrionales</taxon>
        <taxon>Vibrionaceae</taxon>
        <taxon>Vibrio</taxon>
    </lineage>
</organism>
<dbReference type="EMBL" id="BSPV01000003">
    <property type="protein sequence ID" value="GLT13894.1"/>
    <property type="molecule type" value="Genomic_DNA"/>
</dbReference>
<reference evidence="2" key="1">
    <citation type="journal article" date="2019" name="Int. J. Syst. Evol. Microbiol.">
        <title>The Global Catalogue of Microorganisms (GCM) 10K type strain sequencing project: providing services to taxonomists for standard genome sequencing and annotation.</title>
        <authorList>
            <consortium name="The Broad Institute Genomics Platform"/>
            <consortium name="The Broad Institute Genome Sequencing Center for Infectious Disease"/>
            <person name="Wu L."/>
            <person name="Ma J."/>
        </authorList>
    </citation>
    <scope>NUCLEOTIDE SEQUENCE [LARGE SCALE GENOMIC DNA]</scope>
    <source>
        <strain evidence="2">NBRC 111146</strain>
    </source>
</reference>
<name>A0ABQ6EM49_9VIBR</name>
<protein>
    <recommendedName>
        <fullName evidence="3">Terminase small subunit</fullName>
    </recommendedName>
</protein>
<comment type="caution">
    <text evidence="1">The sequence shown here is derived from an EMBL/GenBank/DDBJ whole genome shotgun (WGS) entry which is preliminary data.</text>
</comment>
<proteinExistence type="predicted"/>
<gene>
    <name evidence="1" type="ORF">GCM10007931_08680</name>
</gene>